<accession>A0A2N8UG18</accession>
<evidence type="ECO:0000256" key="1">
    <source>
        <dbReference type="SAM" id="MobiDB-lite"/>
    </source>
</evidence>
<evidence type="ECO:0000313" key="3">
    <source>
        <dbReference type="Proteomes" id="UP000239563"/>
    </source>
</evidence>
<feature type="compositionally biased region" description="Low complexity" evidence="1">
    <location>
        <begin position="90"/>
        <end position="127"/>
    </location>
</feature>
<dbReference type="EMBL" id="LT795062">
    <property type="protein sequence ID" value="SJX63672.1"/>
    <property type="molecule type" value="Genomic_DNA"/>
</dbReference>
<name>A0A2N8UG18_9BASI</name>
<dbReference type="AlphaFoldDB" id="A0A2N8UG18"/>
<proteinExistence type="predicted"/>
<feature type="compositionally biased region" description="Low complexity" evidence="1">
    <location>
        <begin position="1"/>
        <end position="23"/>
    </location>
</feature>
<protein>
    <submittedName>
        <fullName evidence="2">Uncharacterized protein</fullName>
    </submittedName>
</protein>
<feature type="compositionally biased region" description="Low complexity" evidence="1">
    <location>
        <begin position="34"/>
        <end position="80"/>
    </location>
</feature>
<feature type="region of interest" description="Disordered" evidence="1">
    <location>
        <begin position="1"/>
        <end position="142"/>
    </location>
</feature>
<sequence length="489" mass="51297">MTTRPSAPSSSSTGSPSLSAPPIRLRHPLPAPPLHSAAPSRSRSLKSPHPSSSSTTTSSSSGTYSTLRTSPRYSYPTSSNHQHHHHHHCSGTSPSTSPYYSSSHPSPAPSSTSSAGGSSGSGSAASSLRTPPDLLVNGSSVGHTGKGVQQLAVNTWNGLALKPRHTRNLGVGEIRRRQGLLADLPGVAGLQLPSPPPSPKPAAAQNRSGKKRRASDDDAESDPPAPQSRAPPPSAHSTSIAVPTTRTPSASAYRTAARDLKHAADARASSLSSSRPSYLASRPTQLSALEQLDAVLLFSYAFWLDDLASPTGTIAKNWISLFGLLRYATNAHSDLGNDVCLGVCRLVEAAVLRKLHAHDSAVLARMLDAREAMDDVAEMVRRQRSDLERSDRLAVQARTLLSVSNLSATHPELLQKALASTASNTDAGARTVDPHSSASCAAALAWPLDSISAIPHLVAFGRCALDEHARRAGVDFVLRSVVDDAPSSR</sequence>
<feature type="compositionally biased region" description="Polar residues" evidence="1">
    <location>
        <begin position="236"/>
        <end position="252"/>
    </location>
</feature>
<dbReference type="Proteomes" id="UP000239563">
    <property type="component" value="Chromosome IX"/>
</dbReference>
<organism evidence="2 3">
    <name type="scientific">Sporisorium reilianum f. sp. reilianum</name>
    <dbReference type="NCBI Taxonomy" id="72559"/>
    <lineage>
        <taxon>Eukaryota</taxon>
        <taxon>Fungi</taxon>
        <taxon>Dikarya</taxon>
        <taxon>Basidiomycota</taxon>
        <taxon>Ustilaginomycotina</taxon>
        <taxon>Ustilaginomycetes</taxon>
        <taxon>Ustilaginales</taxon>
        <taxon>Ustilaginaceae</taxon>
        <taxon>Sporisorium</taxon>
    </lineage>
</organism>
<feature type="compositionally biased region" description="Pro residues" evidence="1">
    <location>
        <begin position="223"/>
        <end position="234"/>
    </location>
</feature>
<reference evidence="2 3" key="1">
    <citation type="submission" date="2017-02" db="EMBL/GenBank/DDBJ databases">
        <authorList>
            <person name="Peterson S.W."/>
        </authorList>
    </citation>
    <scope>NUCLEOTIDE SEQUENCE [LARGE SCALE GENOMIC DNA]</scope>
    <source>
        <strain evidence="2 3">SRS1_H2-8</strain>
    </source>
</reference>
<evidence type="ECO:0000313" key="2">
    <source>
        <dbReference type="EMBL" id="SJX63672.1"/>
    </source>
</evidence>
<gene>
    <name evidence="2" type="ORF">SRS1_14422</name>
</gene>
<feature type="region of interest" description="Disordered" evidence="1">
    <location>
        <begin position="186"/>
        <end position="258"/>
    </location>
</feature>